<organism evidence="2 3">
    <name type="scientific">Fusarium austroafricanum</name>
    <dbReference type="NCBI Taxonomy" id="2364996"/>
    <lineage>
        <taxon>Eukaryota</taxon>
        <taxon>Fungi</taxon>
        <taxon>Dikarya</taxon>
        <taxon>Ascomycota</taxon>
        <taxon>Pezizomycotina</taxon>
        <taxon>Sordariomycetes</taxon>
        <taxon>Hypocreomycetidae</taxon>
        <taxon>Hypocreales</taxon>
        <taxon>Nectriaceae</taxon>
        <taxon>Fusarium</taxon>
        <taxon>Fusarium concolor species complex</taxon>
    </lineage>
</organism>
<dbReference type="AlphaFoldDB" id="A0A8H4KFM6"/>
<dbReference type="Proteomes" id="UP000605986">
    <property type="component" value="Unassembled WGS sequence"/>
</dbReference>
<accession>A0A8H4KFM6</accession>
<protein>
    <submittedName>
        <fullName evidence="2">Acyl- thioesterase ii</fullName>
    </submittedName>
</protein>
<keyword evidence="3" id="KW-1185">Reference proteome</keyword>
<dbReference type="OrthoDB" id="5041951at2759"/>
<name>A0A8H4KFM6_9HYPO</name>
<evidence type="ECO:0000313" key="3">
    <source>
        <dbReference type="Proteomes" id="UP000605986"/>
    </source>
</evidence>
<feature type="compositionally biased region" description="Polar residues" evidence="1">
    <location>
        <begin position="310"/>
        <end position="327"/>
    </location>
</feature>
<evidence type="ECO:0000313" key="2">
    <source>
        <dbReference type="EMBL" id="KAF4450337.1"/>
    </source>
</evidence>
<evidence type="ECO:0000256" key="1">
    <source>
        <dbReference type="SAM" id="MobiDB-lite"/>
    </source>
</evidence>
<feature type="region of interest" description="Disordered" evidence="1">
    <location>
        <begin position="254"/>
        <end position="335"/>
    </location>
</feature>
<reference evidence="2" key="1">
    <citation type="submission" date="2020-01" db="EMBL/GenBank/DDBJ databases">
        <title>Identification and distribution of gene clusters putatively required for synthesis of sphingolipid metabolism inhibitors in phylogenetically diverse species of the filamentous fungus Fusarium.</title>
        <authorList>
            <person name="Kim H.-S."/>
            <person name="Busman M."/>
            <person name="Brown D.W."/>
            <person name="Divon H."/>
            <person name="Uhlig S."/>
            <person name="Proctor R.H."/>
        </authorList>
    </citation>
    <scope>NUCLEOTIDE SEQUENCE</scope>
    <source>
        <strain evidence="2">NRRL 53441</strain>
    </source>
</reference>
<proteinExistence type="predicted"/>
<sequence length="335" mass="38020">MTLSKTTFTIKPSASLKMADRNLGQAQADLVTPEAVIQMLRHPWPLVYKFSPDGEKYISPQCLNGTPATKITETGEYWKPGWFSLDSYLAQEQAEEDKKKESKEKLRLDRNNKTLAAEYKLHMDNVSKHRKIREIFGPGSPYHPNQIVSKHHLPERGLCQQELMYKLGCKISDLKVLQDKKELAMDPFDFLRWRVTRKMQSMFDKSAQSGRDVIKRIINSICDDSGPNGSTRNYEDPLLRAAIIRSARYQNRSASFNLPGEQGKKSTKSKSITAGKGSIGQTRSRDEPISSALARQTTSSRIEKRPRPAPTSTYQGVNAWRAQQSRNAQDENTRS</sequence>
<gene>
    <name evidence="2" type="ORF">F53441_6620</name>
</gene>
<dbReference type="EMBL" id="JAADJG010000252">
    <property type="protein sequence ID" value="KAF4450337.1"/>
    <property type="molecule type" value="Genomic_DNA"/>
</dbReference>
<comment type="caution">
    <text evidence="2">The sequence shown here is derived from an EMBL/GenBank/DDBJ whole genome shotgun (WGS) entry which is preliminary data.</text>
</comment>